<organism evidence="2 3">
    <name type="scientific">Aphis glycines</name>
    <name type="common">Soybean aphid</name>
    <dbReference type="NCBI Taxonomy" id="307491"/>
    <lineage>
        <taxon>Eukaryota</taxon>
        <taxon>Metazoa</taxon>
        <taxon>Ecdysozoa</taxon>
        <taxon>Arthropoda</taxon>
        <taxon>Hexapoda</taxon>
        <taxon>Insecta</taxon>
        <taxon>Pterygota</taxon>
        <taxon>Neoptera</taxon>
        <taxon>Paraneoptera</taxon>
        <taxon>Hemiptera</taxon>
        <taxon>Sternorrhyncha</taxon>
        <taxon>Aphidomorpha</taxon>
        <taxon>Aphidoidea</taxon>
        <taxon>Aphididae</taxon>
        <taxon>Aphidini</taxon>
        <taxon>Aphis</taxon>
        <taxon>Aphis</taxon>
    </lineage>
</organism>
<keyword evidence="1" id="KW-0472">Membrane</keyword>
<feature type="transmembrane region" description="Helical" evidence="1">
    <location>
        <begin position="95"/>
        <end position="117"/>
    </location>
</feature>
<dbReference type="EMBL" id="VYZN01000041">
    <property type="protein sequence ID" value="KAE9531210.1"/>
    <property type="molecule type" value="Genomic_DNA"/>
</dbReference>
<reference evidence="2 3" key="1">
    <citation type="submission" date="2019-08" db="EMBL/GenBank/DDBJ databases">
        <title>The genome of the soybean aphid Biotype 1, its phylome, world population structure and adaptation to the North American continent.</title>
        <authorList>
            <person name="Giordano R."/>
            <person name="Donthu R.K."/>
            <person name="Hernandez A.G."/>
            <person name="Wright C.L."/>
            <person name="Zimin A.V."/>
        </authorList>
    </citation>
    <scope>NUCLEOTIDE SEQUENCE [LARGE SCALE GENOMIC DNA]</scope>
    <source>
        <tissue evidence="2">Whole aphids</tissue>
    </source>
</reference>
<dbReference type="AlphaFoldDB" id="A0A6G0TEU4"/>
<evidence type="ECO:0000313" key="3">
    <source>
        <dbReference type="Proteomes" id="UP000475862"/>
    </source>
</evidence>
<gene>
    <name evidence="2" type="ORF">AGLY_010416</name>
</gene>
<evidence type="ECO:0000256" key="1">
    <source>
        <dbReference type="SAM" id="Phobius"/>
    </source>
</evidence>
<proteinExistence type="predicted"/>
<keyword evidence="3" id="KW-1185">Reference proteome</keyword>
<protein>
    <submittedName>
        <fullName evidence="2">Uncharacterized protein</fullName>
    </submittedName>
</protein>
<name>A0A6G0TEU4_APHGL</name>
<accession>A0A6G0TEU4</accession>
<keyword evidence="1" id="KW-0812">Transmembrane</keyword>
<keyword evidence="1" id="KW-1133">Transmembrane helix</keyword>
<comment type="caution">
    <text evidence="2">The sequence shown here is derived from an EMBL/GenBank/DDBJ whole genome shotgun (WGS) entry which is preliminary data.</text>
</comment>
<dbReference type="Proteomes" id="UP000475862">
    <property type="component" value="Unassembled WGS sequence"/>
</dbReference>
<evidence type="ECO:0000313" key="2">
    <source>
        <dbReference type="EMBL" id="KAE9531210.1"/>
    </source>
</evidence>
<sequence>MIYLLCNPKSPITLISSAEFKTYCTSKIKRTVVSKMLTNATISGVNDLAFAFVIIICIRQQDNHDYETLFLSSNTFQIVFELQSYKKIDLIKNWFCVKIPVFPSLFFWFFAIFLKIVKKCLLLICIMHQGYSLCHRKPPPKLEIETLFRQVMLYRHKKHTPTSFNIITKTLHQLFKLAFSIHDLILRLTNHLRSESFFVYNDTYHSIIGFKFNTSIIVTYCTASNVKRIPTAGTLYSGRSGITPAVSRLDYSFSNA</sequence>